<gene>
    <name evidence="8" type="ORF">RIF29_17126</name>
</gene>
<dbReference type="InterPro" id="IPR058954">
    <property type="entry name" value="AAA_lid_SMAX1"/>
</dbReference>
<dbReference type="SUPFAM" id="SSF52540">
    <property type="entry name" value="P-loop containing nucleoside triphosphate hydrolases"/>
    <property type="match status" value="1"/>
</dbReference>
<dbReference type="InterPro" id="IPR058680">
    <property type="entry name" value="NBD_SMAX1-like"/>
</dbReference>
<evidence type="ECO:0000256" key="2">
    <source>
        <dbReference type="ARBA" id="ARBA00022737"/>
    </source>
</evidence>
<comment type="similarity">
    <text evidence="1">Belongs to the ClpA/ClpB family.</text>
</comment>
<dbReference type="Gene3D" id="1.10.1780.10">
    <property type="entry name" value="Clp, N-terminal domain"/>
    <property type="match status" value="1"/>
</dbReference>
<keyword evidence="4" id="KW-0804">Transcription</keyword>
<dbReference type="PANTHER" id="PTHR43572:SF38">
    <property type="entry name" value="PROTEIN SMAX1-LIKE 6"/>
    <property type="match status" value="1"/>
</dbReference>
<dbReference type="PANTHER" id="PTHR43572">
    <property type="entry name" value="CHAPERONE PROTEIN CLPD, CHLOROPLASTIC"/>
    <property type="match status" value="1"/>
</dbReference>
<keyword evidence="9" id="KW-1185">Reference proteome</keyword>
<dbReference type="Gene3D" id="3.40.50.300">
    <property type="entry name" value="P-loop containing nucleotide triphosphate hydrolases"/>
    <property type="match status" value="1"/>
</dbReference>
<feature type="domain" description="Clp R" evidence="7">
    <location>
        <begin position="8"/>
        <end position="179"/>
    </location>
</feature>
<comment type="caution">
    <text evidence="8">The sequence shown here is derived from an EMBL/GenBank/DDBJ whole genome shotgun (WGS) entry which is preliminary data.</text>
</comment>
<feature type="region of interest" description="Disordered" evidence="6">
    <location>
        <begin position="85"/>
        <end position="104"/>
    </location>
</feature>
<dbReference type="InterPro" id="IPR003959">
    <property type="entry name" value="ATPase_AAA_core"/>
</dbReference>
<name>A0AAN9FGK0_CROPI</name>
<evidence type="ECO:0000313" key="8">
    <source>
        <dbReference type="EMBL" id="KAK7275997.1"/>
    </source>
</evidence>
<dbReference type="Pfam" id="PF07724">
    <property type="entry name" value="AAA_2"/>
    <property type="match status" value="1"/>
</dbReference>
<evidence type="ECO:0000256" key="4">
    <source>
        <dbReference type="ARBA" id="ARBA00023163"/>
    </source>
</evidence>
<evidence type="ECO:0000256" key="5">
    <source>
        <dbReference type="PROSITE-ProRule" id="PRU01251"/>
    </source>
</evidence>
<reference evidence="8 9" key="1">
    <citation type="submission" date="2024-01" db="EMBL/GenBank/DDBJ databases">
        <title>The genomes of 5 underutilized Papilionoideae crops provide insights into root nodulation and disease resistanc.</title>
        <authorList>
            <person name="Yuan L."/>
        </authorList>
    </citation>
    <scope>NUCLEOTIDE SEQUENCE [LARGE SCALE GENOMIC DNA]</scope>
    <source>
        <strain evidence="8">ZHUSHIDOU_FW_LH</strain>
        <tissue evidence="8">Leaf</tissue>
    </source>
</reference>
<protein>
    <recommendedName>
        <fullName evidence="7">Clp R domain-containing protein</fullName>
    </recommendedName>
</protein>
<dbReference type="AlphaFoldDB" id="A0AAN9FGK0"/>
<dbReference type="InterPro" id="IPR027417">
    <property type="entry name" value="P-loop_NTPase"/>
</dbReference>
<dbReference type="InterPro" id="IPR051650">
    <property type="entry name" value="SL_signaling_regulator"/>
</dbReference>
<proteinExistence type="inferred from homology"/>
<dbReference type="GO" id="GO:0016887">
    <property type="term" value="F:ATP hydrolysis activity"/>
    <property type="evidence" value="ECO:0007669"/>
    <property type="project" value="InterPro"/>
</dbReference>
<sequence>MPTPLNAARQCLTDEAARALDDAALVARRRCHAQTTSLHAVSALLTFPSSALRDACTRTRAIGPYSPRQLQLRALELSVSVSLDRLPSSKSSGADDNDGPPVSNSLMAAIKRSQAKQRRHPESFYFIQQNGQGTTSFLKVELKLFVLSILDDPIVSRVLSEAGFRSCDVKLALLQPPPPPRFPPVFLCNLEPGPGRPGLNLPFIDENSRRISEILVQKKNLFLMGIYAKGAMKSFIELIQKGYGGALFPSEMGSLKVVCFENNEIAEFVAENDGSNSSEERVGLRFEEMGREIEQCKSGGVVLSFGEVEVYVGDSVKNAEAVKFVVSGFTRLLEIYRGKVWLVGVAETSDAYSKFLGLFPNVEKDWDLHLLTITSPTPSMEGLYPKSSLMGSFVPFAGFFSTPHEIRSPASFTNVPFTRCDKCNEKCEQEVADILKACPATPASGCSISMPWLQKANVDMNRGLEVAKTNEDNTSVNTKILECQKKWSDICQSLHHTRSLPEFDISQTRYQAPPLEDLRFGSGFKECSSTSDTSIKELQCSGAISFMPQQLHSTYLLKQLSSVPVPLGTVGISTGNYHVPNVSEIQQSSLQIPLVAPSPMTNMSMLDHRLSSSLPPVTTDLGLGTLYTSAAQEPDTPKLQDHKKHLQHLSDSHSTDCDAMNENTSHQIARSSPSCSGPYLEGKFDSVDFKSLNKLLTEKVGWQNEAICAINRTLFLCKSGAGKHRGSRVRADIWFAFVGPDRLGKRKIASSFAEVIFGNTESLISVDLSSLDRLYPLNSVFESQKSYCHDVLRRKTVVDYIAGELSKKPHSVVFLENVDKADFLVQTSLLHAIRTGKFPDSHGREISIGNSIFIVTSTVCKGNNGSFALEESKMFSEEKILEAQRYQMQLLLGHTSEDAKRSGSTNVKVVSRKGYSKPTFLNKRKLADGSGWREEASSKRQKQDSEASRSYLDLNMPVEEVEELINDNDHESKSVVKDSESWLSDLCNQIDEKVVFKPFNFDALAEKVLRQIGIQFERSFGSECQLEIDYEVMAQILAAAWLSEKKNAINDWVEGVLRRGFIEAQQKYHPASQCVMKLVKCEAIFVEEHAPGVCLPARINLN</sequence>
<dbReference type="EMBL" id="JAYWIO010000003">
    <property type="protein sequence ID" value="KAK7275997.1"/>
    <property type="molecule type" value="Genomic_DNA"/>
</dbReference>
<evidence type="ECO:0000256" key="3">
    <source>
        <dbReference type="ARBA" id="ARBA00023015"/>
    </source>
</evidence>
<dbReference type="Pfam" id="PF26587">
    <property type="entry name" value="AAA_lid_SMAX1"/>
    <property type="match status" value="1"/>
</dbReference>
<keyword evidence="3" id="KW-0805">Transcription regulation</keyword>
<evidence type="ECO:0000256" key="1">
    <source>
        <dbReference type="ARBA" id="ARBA00008675"/>
    </source>
</evidence>
<dbReference type="InterPro" id="IPR004176">
    <property type="entry name" value="Clp_R_N"/>
</dbReference>
<accession>A0AAN9FGK0</accession>
<dbReference type="GO" id="GO:0005524">
    <property type="term" value="F:ATP binding"/>
    <property type="evidence" value="ECO:0007669"/>
    <property type="project" value="InterPro"/>
</dbReference>
<dbReference type="InterPro" id="IPR036628">
    <property type="entry name" value="Clp_N_dom_sf"/>
</dbReference>
<evidence type="ECO:0000259" key="7">
    <source>
        <dbReference type="PROSITE" id="PS51903"/>
    </source>
</evidence>
<keyword evidence="2 5" id="KW-0677">Repeat</keyword>
<dbReference type="Pfam" id="PF23569">
    <property type="entry name" value="NBD_SMAX1"/>
    <property type="match status" value="1"/>
</dbReference>
<dbReference type="CDD" id="cd19499">
    <property type="entry name" value="RecA-like_ClpB_Hsp104-like"/>
    <property type="match status" value="1"/>
</dbReference>
<dbReference type="Proteomes" id="UP001372338">
    <property type="component" value="Unassembled WGS sequence"/>
</dbReference>
<dbReference type="PROSITE" id="PS51903">
    <property type="entry name" value="CLP_R"/>
    <property type="match status" value="1"/>
</dbReference>
<evidence type="ECO:0000313" key="9">
    <source>
        <dbReference type="Proteomes" id="UP001372338"/>
    </source>
</evidence>
<evidence type="ECO:0000256" key="6">
    <source>
        <dbReference type="SAM" id="MobiDB-lite"/>
    </source>
</evidence>
<organism evidence="8 9">
    <name type="scientific">Crotalaria pallida</name>
    <name type="common">Smooth rattlebox</name>
    <name type="synonym">Crotalaria striata</name>
    <dbReference type="NCBI Taxonomy" id="3830"/>
    <lineage>
        <taxon>Eukaryota</taxon>
        <taxon>Viridiplantae</taxon>
        <taxon>Streptophyta</taxon>
        <taxon>Embryophyta</taxon>
        <taxon>Tracheophyta</taxon>
        <taxon>Spermatophyta</taxon>
        <taxon>Magnoliopsida</taxon>
        <taxon>eudicotyledons</taxon>
        <taxon>Gunneridae</taxon>
        <taxon>Pentapetalae</taxon>
        <taxon>rosids</taxon>
        <taxon>fabids</taxon>
        <taxon>Fabales</taxon>
        <taxon>Fabaceae</taxon>
        <taxon>Papilionoideae</taxon>
        <taxon>50 kb inversion clade</taxon>
        <taxon>genistoids sensu lato</taxon>
        <taxon>core genistoids</taxon>
        <taxon>Crotalarieae</taxon>
        <taxon>Crotalaria</taxon>
    </lineage>
</organism>